<keyword evidence="2" id="KW-1185">Reference proteome</keyword>
<evidence type="ECO:0000313" key="2">
    <source>
        <dbReference type="Proteomes" id="UP001055439"/>
    </source>
</evidence>
<proteinExistence type="predicted"/>
<dbReference type="OrthoDB" id="1726559at2759"/>
<organism evidence="1 2">
    <name type="scientific">Musa troglodytarum</name>
    <name type="common">fe'i banana</name>
    <dbReference type="NCBI Taxonomy" id="320322"/>
    <lineage>
        <taxon>Eukaryota</taxon>
        <taxon>Viridiplantae</taxon>
        <taxon>Streptophyta</taxon>
        <taxon>Embryophyta</taxon>
        <taxon>Tracheophyta</taxon>
        <taxon>Spermatophyta</taxon>
        <taxon>Magnoliopsida</taxon>
        <taxon>Liliopsida</taxon>
        <taxon>Zingiberales</taxon>
        <taxon>Musaceae</taxon>
        <taxon>Musa</taxon>
    </lineage>
</organism>
<dbReference type="Gene3D" id="2.30.30.1040">
    <property type="match status" value="1"/>
</dbReference>
<name>A0A9E7HUJ9_9LILI</name>
<dbReference type="EMBL" id="CP097510">
    <property type="protein sequence ID" value="URE36267.1"/>
    <property type="molecule type" value="Genomic_DNA"/>
</dbReference>
<accession>A0A9E7HUJ9</accession>
<dbReference type="Proteomes" id="UP001055439">
    <property type="component" value="Chromosome 8"/>
</dbReference>
<reference evidence="1" key="1">
    <citation type="submission" date="2022-05" db="EMBL/GenBank/DDBJ databases">
        <title>The Musa troglodytarum L. genome provides insights into the mechanism of non-climacteric behaviour and enrichment of carotenoids.</title>
        <authorList>
            <person name="Wang J."/>
        </authorList>
    </citation>
    <scope>NUCLEOTIDE SEQUENCE</scope>
    <source>
        <tissue evidence="1">Leaf</tissue>
    </source>
</reference>
<gene>
    <name evidence="1" type="ORF">MUK42_03464</name>
</gene>
<dbReference type="AlphaFoldDB" id="A0A9E7HUJ9"/>
<protein>
    <submittedName>
        <fullName evidence="1">Auxin response factor</fullName>
    </submittedName>
</protein>
<evidence type="ECO:0000313" key="1">
    <source>
        <dbReference type="EMBL" id="URE36267.1"/>
    </source>
</evidence>
<sequence>MNSVDLWPRSPWRMLEIGDADSARSAVSQRLSLCKVCICTNEYCETDYMYPPFVLLFLWHILKKTRDECYTTLFFRYLYPVSWCYHRYTPRSATVVVTWDEPEILQNVGNVSPWEVALVSASPQIESQFSVMKRIKMLESSEFCGDREGDMLFR</sequence>